<reference evidence="1 2" key="1">
    <citation type="journal article" date="2021" name="Elife">
        <title>Chloroplast acquisition without the gene transfer in kleptoplastic sea slugs, Plakobranchus ocellatus.</title>
        <authorList>
            <person name="Maeda T."/>
            <person name="Takahashi S."/>
            <person name="Yoshida T."/>
            <person name="Shimamura S."/>
            <person name="Takaki Y."/>
            <person name="Nagai Y."/>
            <person name="Toyoda A."/>
            <person name="Suzuki Y."/>
            <person name="Arimoto A."/>
            <person name="Ishii H."/>
            <person name="Satoh N."/>
            <person name="Nishiyama T."/>
            <person name="Hasebe M."/>
            <person name="Maruyama T."/>
            <person name="Minagawa J."/>
            <person name="Obokata J."/>
            <person name="Shigenobu S."/>
        </authorList>
    </citation>
    <scope>NUCLEOTIDE SEQUENCE [LARGE SCALE GENOMIC DNA]</scope>
</reference>
<keyword evidence="2" id="KW-1185">Reference proteome</keyword>
<accession>A0AAV3YAL7</accession>
<protein>
    <submittedName>
        <fullName evidence="1">Uncharacterized protein</fullName>
    </submittedName>
</protein>
<proteinExistence type="predicted"/>
<dbReference type="Proteomes" id="UP000735302">
    <property type="component" value="Unassembled WGS sequence"/>
</dbReference>
<name>A0AAV3YAL7_9GAST</name>
<gene>
    <name evidence="1" type="ORF">PoB_000569800</name>
</gene>
<evidence type="ECO:0000313" key="2">
    <source>
        <dbReference type="Proteomes" id="UP000735302"/>
    </source>
</evidence>
<organism evidence="1 2">
    <name type="scientific">Plakobranchus ocellatus</name>
    <dbReference type="NCBI Taxonomy" id="259542"/>
    <lineage>
        <taxon>Eukaryota</taxon>
        <taxon>Metazoa</taxon>
        <taxon>Spiralia</taxon>
        <taxon>Lophotrochozoa</taxon>
        <taxon>Mollusca</taxon>
        <taxon>Gastropoda</taxon>
        <taxon>Heterobranchia</taxon>
        <taxon>Euthyneura</taxon>
        <taxon>Panpulmonata</taxon>
        <taxon>Sacoglossa</taxon>
        <taxon>Placobranchoidea</taxon>
        <taxon>Plakobranchidae</taxon>
        <taxon>Plakobranchus</taxon>
    </lineage>
</organism>
<sequence length="90" mass="9982">MIICCVEAEWITISGLNDVFFITSGCLDHSGRSAKTTQSSQPSSRPFLWVFIVIDPQYHFLTSPSVVNTVELVEEGWIFPLAVLMTEASS</sequence>
<dbReference type="AlphaFoldDB" id="A0AAV3YAL7"/>
<comment type="caution">
    <text evidence="1">The sequence shown here is derived from an EMBL/GenBank/DDBJ whole genome shotgun (WGS) entry which is preliminary data.</text>
</comment>
<evidence type="ECO:0000313" key="1">
    <source>
        <dbReference type="EMBL" id="GFN79192.1"/>
    </source>
</evidence>
<dbReference type="EMBL" id="BLXT01000641">
    <property type="protein sequence ID" value="GFN79192.1"/>
    <property type="molecule type" value="Genomic_DNA"/>
</dbReference>